<sequence>MNNDGSRLLHNEAISLDIINDHDTKRKHKIGVISFLPRMYWLFYRKLSYFLILVPSAIPGTVHIISNYCVGKVIDSLTEKDPAPTIKKYSIFLICYGLFSSLCSYINYTGWMSIGSNIGNKIRSILFKSLMENNVTFFDTHTIGEMLTLLTDDAKSVESAFAETKTVQLRCFGQFLSAVFVSFSINWPLASITFVSILFSSSLMKLLRKFALKFNNMKFKFMSKSVTIADEALCNSRVVFSFNRQDKEVERYDEILDKGCYYDKYSRISNGVGFCLAYIVNHSTVILTLNIGCYLILKGKITPGNLFALSRASFMGSIGLRNFLGSYHEEQKAIDASERIFEVADSKPLNQATKTIRDFQGHIQFKNVWFKYPTRNAWVLRDVSFEIEPGEIVAFVGHSGSGKSTIVQLLLRFYDVNDGEILLDGVPINEIDPHWIHRVVGVVQQDPQLFAMTVKENIRYSRYEASNESIVRSAEIALADKFIRKLPRGYDSQIGEKGGTLSGGQRQRIAIARAVLKDPVILITDEATSALDSESEKKVQLALDEVMKGRTSLIIAHRLGTIRAARKIYVFESGSLVEHGTHDELIQLGGNYYNLVLRQLNGMKTESEENLNNHTEE</sequence>
<dbReference type="SUPFAM" id="SSF52540">
    <property type="entry name" value="P-loop containing nucleoside triphosphate hydrolases"/>
    <property type="match status" value="1"/>
</dbReference>
<keyword evidence="2 7" id="KW-0812">Transmembrane</keyword>
<feature type="transmembrane region" description="Helical" evidence="7">
    <location>
        <begin position="47"/>
        <end position="70"/>
    </location>
</feature>
<dbReference type="EMBL" id="JAPFFF010000004">
    <property type="protein sequence ID" value="KAK8891792.1"/>
    <property type="molecule type" value="Genomic_DNA"/>
</dbReference>
<gene>
    <name evidence="10" type="ORF">M9Y10_029012</name>
</gene>
<dbReference type="Pfam" id="PF00664">
    <property type="entry name" value="ABC_membrane"/>
    <property type="match status" value="1"/>
</dbReference>
<protein>
    <recommendedName>
        <fullName evidence="12">ABC transporter family protein</fullName>
    </recommendedName>
</protein>
<dbReference type="PANTHER" id="PTHR43394">
    <property type="entry name" value="ATP-DEPENDENT PERMEASE MDL1, MITOCHONDRIAL"/>
    <property type="match status" value="1"/>
</dbReference>
<dbReference type="PROSITE" id="PS50893">
    <property type="entry name" value="ABC_TRANSPORTER_2"/>
    <property type="match status" value="1"/>
</dbReference>
<dbReference type="PANTHER" id="PTHR43394:SF1">
    <property type="entry name" value="ATP-BINDING CASSETTE SUB-FAMILY B MEMBER 10, MITOCHONDRIAL"/>
    <property type="match status" value="1"/>
</dbReference>
<keyword evidence="5 7" id="KW-1133">Transmembrane helix</keyword>
<dbReference type="InterPro" id="IPR027417">
    <property type="entry name" value="P-loop_NTPase"/>
</dbReference>
<comment type="caution">
    <text evidence="10">The sequence shown here is derived from an EMBL/GenBank/DDBJ whole genome shotgun (WGS) entry which is preliminary data.</text>
</comment>
<feature type="domain" description="ABC transmembrane type-1" evidence="9">
    <location>
        <begin position="64"/>
        <end position="329"/>
    </location>
</feature>
<dbReference type="PROSITE" id="PS00211">
    <property type="entry name" value="ABC_TRANSPORTER_1"/>
    <property type="match status" value="1"/>
</dbReference>
<dbReference type="SUPFAM" id="SSF90123">
    <property type="entry name" value="ABC transporter transmembrane region"/>
    <property type="match status" value="1"/>
</dbReference>
<evidence type="ECO:0000313" key="10">
    <source>
        <dbReference type="EMBL" id="KAK8891792.1"/>
    </source>
</evidence>
<evidence type="ECO:0000313" key="11">
    <source>
        <dbReference type="Proteomes" id="UP001470230"/>
    </source>
</evidence>
<dbReference type="InterPro" id="IPR039421">
    <property type="entry name" value="Type_1_exporter"/>
</dbReference>
<dbReference type="Pfam" id="PF00005">
    <property type="entry name" value="ABC_tran"/>
    <property type="match status" value="1"/>
</dbReference>
<evidence type="ECO:0000259" key="9">
    <source>
        <dbReference type="PROSITE" id="PS50929"/>
    </source>
</evidence>
<keyword evidence="6 7" id="KW-0472">Membrane</keyword>
<dbReference type="InterPro" id="IPR036640">
    <property type="entry name" value="ABC1_TM_sf"/>
</dbReference>
<dbReference type="InterPro" id="IPR011527">
    <property type="entry name" value="ABC1_TM_dom"/>
</dbReference>
<name>A0ABR2KLK2_9EUKA</name>
<feature type="transmembrane region" description="Helical" evidence="7">
    <location>
        <begin position="91"/>
        <end position="108"/>
    </location>
</feature>
<dbReference type="Proteomes" id="UP001470230">
    <property type="component" value="Unassembled WGS sequence"/>
</dbReference>
<dbReference type="SMART" id="SM00382">
    <property type="entry name" value="AAA"/>
    <property type="match status" value="1"/>
</dbReference>
<evidence type="ECO:0000256" key="3">
    <source>
        <dbReference type="ARBA" id="ARBA00022741"/>
    </source>
</evidence>
<evidence type="ECO:0008006" key="12">
    <source>
        <dbReference type="Google" id="ProtNLM"/>
    </source>
</evidence>
<keyword evidence="4" id="KW-0067">ATP-binding</keyword>
<dbReference type="InterPro" id="IPR003439">
    <property type="entry name" value="ABC_transporter-like_ATP-bd"/>
</dbReference>
<comment type="subcellular location">
    <subcellularLocation>
        <location evidence="1">Membrane</location>
        <topology evidence="1">Multi-pass membrane protein</topology>
    </subcellularLocation>
</comment>
<keyword evidence="11" id="KW-1185">Reference proteome</keyword>
<dbReference type="CDD" id="cd03249">
    <property type="entry name" value="ABC_MTABC3_MDL1_MDL2"/>
    <property type="match status" value="1"/>
</dbReference>
<dbReference type="InterPro" id="IPR017871">
    <property type="entry name" value="ABC_transporter-like_CS"/>
</dbReference>
<evidence type="ECO:0000256" key="7">
    <source>
        <dbReference type="SAM" id="Phobius"/>
    </source>
</evidence>
<accession>A0ABR2KLK2</accession>
<proteinExistence type="predicted"/>
<dbReference type="Gene3D" id="3.40.50.300">
    <property type="entry name" value="P-loop containing nucleotide triphosphate hydrolases"/>
    <property type="match status" value="1"/>
</dbReference>
<evidence type="ECO:0000256" key="1">
    <source>
        <dbReference type="ARBA" id="ARBA00004141"/>
    </source>
</evidence>
<dbReference type="CDD" id="cd18577">
    <property type="entry name" value="ABC_6TM_Pgp_ABCB1_D1_like"/>
    <property type="match status" value="1"/>
</dbReference>
<dbReference type="Gene3D" id="1.20.1560.10">
    <property type="entry name" value="ABC transporter type 1, transmembrane domain"/>
    <property type="match status" value="1"/>
</dbReference>
<dbReference type="InterPro" id="IPR003593">
    <property type="entry name" value="AAA+_ATPase"/>
</dbReference>
<feature type="transmembrane region" description="Helical" evidence="7">
    <location>
        <begin position="185"/>
        <end position="207"/>
    </location>
</feature>
<feature type="domain" description="ABC transporter" evidence="8">
    <location>
        <begin position="363"/>
        <end position="598"/>
    </location>
</feature>
<evidence type="ECO:0000259" key="8">
    <source>
        <dbReference type="PROSITE" id="PS50893"/>
    </source>
</evidence>
<organism evidence="10 11">
    <name type="scientific">Tritrichomonas musculus</name>
    <dbReference type="NCBI Taxonomy" id="1915356"/>
    <lineage>
        <taxon>Eukaryota</taxon>
        <taxon>Metamonada</taxon>
        <taxon>Parabasalia</taxon>
        <taxon>Tritrichomonadida</taxon>
        <taxon>Tritrichomonadidae</taxon>
        <taxon>Tritrichomonas</taxon>
    </lineage>
</organism>
<dbReference type="PROSITE" id="PS50929">
    <property type="entry name" value="ABC_TM1F"/>
    <property type="match status" value="1"/>
</dbReference>
<evidence type="ECO:0000256" key="6">
    <source>
        <dbReference type="ARBA" id="ARBA00023136"/>
    </source>
</evidence>
<keyword evidence="3" id="KW-0547">Nucleotide-binding</keyword>
<reference evidence="10 11" key="1">
    <citation type="submission" date="2024-04" db="EMBL/GenBank/DDBJ databases">
        <title>Tritrichomonas musculus Genome.</title>
        <authorList>
            <person name="Alves-Ferreira E."/>
            <person name="Grigg M."/>
            <person name="Lorenzi H."/>
            <person name="Galac M."/>
        </authorList>
    </citation>
    <scope>NUCLEOTIDE SEQUENCE [LARGE SCALE GENOMIC DNA]</scope>
    <source>
        <strain evidence="10 11">EAF2021</strain>
    </source>
</reference>
<evidence type="ECO:0000256" key="5">
    <source>
        <dbReference type="ARBA" id="ARBA00022989"/>
    </source>
</evidence>
<evidence type="ECO:0000256" key="2">
    <source>
        <dbReference type="ARBA" id="ARBA00022692"/>
    </source>
</evidence>
<evidence type="ECO:0000256" key="4">
    <source>
        <dbReference type="ARBA" id="ARBA00022840"/>
    </source>
</evidence>